<evidence type="ECO:0000313" key="1">
    <source>
        <dbReference type="EMBL" id="OAI18804.1"/>
    </source>
</evidence>
<dbReference type="Proteomes" id="UP000078476">
    <property type="component" value="Unassembled WGS sequence"/>
</dbReference>
<dbReference type="EMBL" id="LUUI01000076">
    <property type="protein sequence ID" value="OAI18804.1"/>
    <property type="molecule type" value="Genomic_DNA"/>
</dbReference>
<evidence type="ECO:0000313" key="2">
    <source>
        <dbReference type="Proteomes" id="UP000078476"/>
    </source>
</evidence>
<keyword evidence="2" id="KW-1185">Reference proteome</keyword>
<protein>
    <submittedName>
        <fullName evidence="1">Uncharacterized protein</fullName>
    </submittedName>
</protein>
<proteinExistence type="predicted"/>
<accession>A0A177NMK8</accession>
<organism evidence="1 2">
    <name type="scientific">Methylomonas lenta</name>
    <dbReference type="NCBI Taxonomy" id="980561"/>
    <lineage>
        <taxon>Bacteria</taxon>
        <taxon>Pseudomonadati</taxon>
        <taxon>Pseudomonadota</taxon>
        <taxon>Gammaproteobacteria</taxon>
        <taxon>Methylococcales</taxon>
        <taxon>Methylococcaceae</taxon>
        <taxon>Methylomonas</taxon>
    </lineage>
</organism>
<reference evidence="1 2" key="1">
    <citation type="submission" date="2016-03" db="EMBL/GenBank/DDBJ databases">
        <authorList>
            <person name="Ploux O."/>
        </authorList>
    </citation>
    <scope>NUCLEOTIDE SEQUENCE [LARGE SCALE GENOMIC DNA]</scope>
    <source>
        <strain evidence="1 2">R-45370</strain>
    </source>
</reference>
<comment type="caution">
    <text evidence="1">The sequence shown here is derived from an EMBL/GenBank/DDBJ whole genome shotgun (WGS) entry which is preliminary data.</text>
</comment>
<gene>
    <name evidence="1" type="ORF">A1359_04355</name>
</gene>
<name>A0A177NMK8_9GAMM</name>
<dbReference type="AlphaFoldDB" id="A0A177NMK8"/>
<dbReference type="RefSeq" id="WP_066978888.1">
    <property type="nucleotide sequence ID" value="NZ_LUUI01000076.1"/>
</dbReference>
<dbReference type="STRING" id="980561.A1359_04355"/>
<sequence>MTELDNSLELKTKSSSSAMNKLSSVLAAAVMQRINLPKLISASGSANSIKIDQIRLNDTSVDSVDVLDVKTEVDTGTVTMENARAIVSLNLRFNFGVHIPLPWPFDDIDFSDSISLGGITFPFDIGDISIPELNNVDLEIPSATLIDIQVSLEPVNNLHLGGAVFNGLELDNTVLPSAGFGLGGMSLGALSLSELNMPSVSSARLSVKGFSLDNTLLLPSISIEDIKLPATSAARVTTTAPVVVPGVTSETRNIPLTSGLLNTSIDISPTLTIAISSMVINNISAVSTISKIDIRDIRSTVQVSGVTADGIELNSVELESITTTA</sequence>